<dbReference type="NCBIfam" id="TIGR01730">
    <property type="entry name" value="RND_mfp"/>
    <property type="match status" value="1"/>
</dbReference>
<dbReference type="Gene3D" id="2.40.420.20">
    <property type="match status" value="1"/>
</dbReference>
<evidence type="ECO:0000259" key="8">
    <source>
        <dbReference type="Pfam" id="PF25990"/>
    </source>
</evidence>
<comment type="subcellular location">
    <subcellularLocation>
        <location evidence="1">Cell envelope</location>
    </subcellularLocation>
</comment>
<dbReference type="InterPro" id="IPR006143">
    <property type="entry name" value="RND_pump_MFP"/>
</dbReference>
<evidence type="ECO:0000259" key="7">
    <source>
        <dbReference type="Pfam" id="PF25967"/>
    </source>
</evidence>
<feature type="transmembrane region" description="Helical" evidence="5">
    <location>
        <begin position="7"/>
        <end position="26"/>
    </location>
</feature>
<evidence type="ECO:0000256" key="4">
    <source>
        <dbReference type="SAM" id="Coils"/>
    </source>
</evidence>
<dbReference type="Gene3D" id="2.40.50.100">
    <property type="match status" value="1"/>
</dbReference>
<evidence type="ECO:0000313" key="9">
    <source>
        <dbReference type="EMBL" id="WZL76241.1"/>
    </source>
</evidence>
<dbReference type="InterPro" id="IPR058636">
    <property type="entry name" value="Beta-barrel_YknX"/>
</dbReference>
<evidence type="ECO:0000256" key="1">
    <source>
        <dbReference type="ARBA" id="ARBA00004196"/>
    </source>
</evidence>
<dbReference type="EMBL" id="CP121689">
    <property type="protein sequence ID" value="WZL76241.1"/>
    <property type="molecule type" value="Genomic_DNA"/>
</dbReference>
<sequence>MSKKVKVPIIITVIILAILLITFRFLRDKESPEVVSQELPTVKVERGSIEEVVSELGTLEPWDEIGLTPETGGEVAQILVEVGQRVKKGDPLLVFDTSDLEISLKKAQAQYKAAQAELEKALKKPEEVELKQAEAAYQQALVTYEEAKDTYEKNQKLFDTGAISLETLKESERNLRLAEANLEVAKAELADTKEGTPPEDIAILQSQLEQIQTDIEVIEKDIQDATVVAPIESTVLSIEIEEGERATDETVLMVLGNVSLMRAVTYINEVDIPKVKIGQKVRISVDAFPDQTFWGEVAEIGLNGVVQENVVTYPVKIKIPNPEGLLFSGMTVEADIIIEAHQDTLLLPTEAVEERDGEYLVFVMGEDGKPQPRKVKVGLQNESQVEIVEGLQEGDEVLLGVSGMVSPSAGGERPRMFIGGPPPGR</sequence>
<dbReference type="SUPFAM" id="SSF111369">
    <property type="entry name" value="HlyD-like secretion proteins"/>
    <property type="match status" value="1"/>
</dbReference>
<gene>
    <name evidence="9" type="ORF">QBE54_00480</name>
</gene>
<evidence type="ECO:0000256" key="2">
    <source>
        <dbReference type="ARBA" id="ARBA00009477"/>
    </source>
</evidence>
<accession>A0ABZ2YD90</accession>
<protein>
    <submittedName>
        <fullName evidence="9">Efflux RND transporter periplasmic adaptor subunit</fullName>
    </submittedName>
</protein>
<dbReference type="InterPro" id="IPR050465">
    <property type="entry name" value="UPF0194_transport"/>
</dbReference>
<comment type="similarity">
    <text evidence="2">Belongs to the membrane fusion protein (MFP) (TC 8.A.1) family.</text>
</comment>
<feature type="domain" description="YbhG-like alpha-helical hairpin" evidence="6">
    <location>
        <begin position="96"/>
        <end position="224"/>
    </location>
</feature>
<dbReference type="Gene3D" id="2.40.30.170">
    <property type="match status" value="1"/>
</dbReference>
<reference evidence="9 10" key="1">
    <citation type="submission" date="2023-03" db="EMBL/GenBank/DDBJ databases">
        <title>Novel Species.</title>
        <authorList>
            <person name="Ma S."/>
        </authorList>
    </citation>
    <scope>NUCLEOTIDE SEQUENCE [LARGE SCALE GENOMIC DNA]</scope>
    <source>
        <strain evidence="9 10">B11</strain>
    </source>
</reference>
<evidence type="ECO:0000259" key="6">
    <source>
        <dbReference type="Pfam" id="PF25881"/>
    </source>
</evidence>
<evidence type="ECO:0000256" key="5">
    <source>
        <dbReference type="SAM" id="Phobius"/>
    </source>
</evidence>
<dbReference type="Gene3D" id="1.10.287.470">
    <property type="entry name" value="Helix hairpin bin"/>
    <property type="match status" value="1"/>
</dbReference>
<feature type="domain" description="Multidrug resistance protein MdtA-like C-terminal permuted SH3" evidence="7">
    <location>
        <begin position="344"/>
        <end position="398"/>
    </location>
</feature>
<keyword evidence="5" id="KW-1133">Transmembrane helix</keyword>
<evidence type="ECO:0000256" key="3">
    <source>
        <dbReference type="ARBA" id="ARBA00023054"/>
    </source>
</evidence>
<feature type="domain" description="YknX-like beta-barrel" evidence="8">
    <location>
        <begin position="265"/>
        <end position="336"/>
    </location>
</feature>
<dbReference type="Proteomes" id="UP001461341">
    <property type="component" value="Chromosome"/>
</dbReference>
<dbReference type="Pfam" id="PF25881">
    <property type="entry name" value="HH_YBHG"/>
    <property type="match status" value="1"/>
</dbReference>
<dbReference type="InterPro" id="IPR059052">
    <property type="entry name" value="HH_YbhG-like"/>
</dbReference>
<keyword evidence="10" id="KW-1185">Reference proteome</keyword>
<organism evidence="9 10">
    <name type="scientific">Thermatribacter velox</name>
    <dbReference type="NCBI Taxonomy" id="3039681"/>
    <lineage>
        <taxon>Bacteria</taxon>
        <taxon>Pseudomonadati</taxon>
        <taxon>Atribacterota</taxon>
        <taxon>Atribacteria</taxon>
        <taxon>Atribacterales</taxon>
        <taxon>Thermatribacteraceae</taxon>
        <taxon>Thermatribacter</taxon>
    </lineage>
</organism>
<dbReference type="Pfam" id="PF25967">
    <property type="entry name" value="RND-MFP_C"/>
    <property type="match status" value="1"/>
</dbReference>
<feature type="coiled-coil region" evidence="4">
    <location>
        <begin position="97"/>
        <end position="228"/>
    </location>
</feature>
<name>A0ABZ2YD90_9BACT</name>
<dbReference type="Pfam" id="PF25990">
    <property type="entry name" value="Beta-barrel_YknX"/>
    <property type="match status" value="1"/>
</dbReference>
<keyword evidence="5" id="KW-0472">Membrane</keyword>
<evidence type="ECO:0000313" key="10">
    <source>
        <dbReference type="Proteomes" id="UP001461341"/>
    </source>
</evidence>
<keyword evidence="5" id="KW-0812">Transmembrane</keyword>
<dbReference type="PANTHER" id="PTHR32347">
    <property type="entry name" value="EFFLUX SYSTEM COMPONENT YKNX-RELATED"/>
    <property type="match status" value="1"/>
</dbReference>
<dbReference type="RefSeq" id="WP_369018399.1">
    <property type="nucleotide sequence ID" value="NZ_CP121689.1"/>
</dbReference>
<dbReference type="InterPro" id="IPR058627">
    <property type="entry name" value="MdtA-like_C"/>
</dbReference>
<keyword evidence="3 4" id="KW-0175">Coiled coil</keyword>
<proteinExistence type="inferred from homology"/>